<keyword evidence="6" id="KW-0804">Transcription</keyword>
<keyword evidence="3" id="KW-0346">Stress response</keyword>
<protein>
    <recommendedName>
        <fullName evidence="10">AP2/ERF domain-containing protein</fullName>
    </recommendedName>
</protein>
<evidence type="ECO:0000313" key="13">
    <source>
        <dbReference type="Proteomes" id="UP000008810"/>
    </source>
</evidence>
<dbReference type="KEGG" id="bdi:100841302"/>
<dbReference type="InterPro" id="IPR036955">
    <property type="entry name" value="AP2/ERF_dom_sf"/>
</dbReference>
<dbReference type="Proteomes" id="UP000008810">
    <property type="component" value="Chromosome 1"/>
</dbReference>
<dbReference type="Gramene" id="KQK23929">
    <property type="protein sequence ID" value="KQK23929"/>
    <property type="gene ID" value="BRADI_1g77120v3"/>
</dbReference>
<keyword evidence="2" id="KW-0805">Transcription regulation</keyword>
<dbReference type="InterPro" id="IPR045277">
    <property type="entry name" value="DRE1A-I"/>
</dbReference>
<dbReference type="STRING" id="15368.I1HAE1"/>
<dbReference type="EMBL" id="CM000880">
    <property type="protein sequence ID" value="KQK23929.1"/>
    <property type="molecule type" value="Genomic_DNA"/>
</dbReference>
<dbReference type="GO" id="GO:0003677">
    <property type="term" value="F:DNA binding"/>
    <property type="evidence" value="ECO:0007669"/>
    <property type="project" value="UniProtKB-KW"/>
</dbReference>
<reference evidence="11 12" key="1">
    <citation type="journal article" date="2010" name="Nature">
        <title>Genome sequencing and analysis of the model grass Brachypodium distachyon.</title>
        <authorList>
            <consortium name="International Brachypodium Initiative"/>
        </authorList>
    </citation>
    <scope>NUCLEOTIDE SEQUENCE [LARGE SCALE GENOMIC DNA]</scope>
    <source>
        <strain evidence="11 12">Bd21</strain>
    </source>
</reference>
<evidence type="ECO:0000256" key="7">
    <source>
        <dbReference type="ARBA" id="ARBA00023242"/>
    </source>
</evidence>
<dbReference type="PANTHER" id="PTHR31839">
    <property type="entry name" value="DEHYDRATION-RESPONSIVE ELEMENT-BINDING PROTEIN 1D"/>
    <property type="match status" value="1"/>
</dbReference>
<name>I1HAE1_BRADI</name>
<evidence type="ECO:0000256" key="5">
    <source>
        <dbReference type="ARBA" id="ARBA00023159"/>
    </source>
</evidence>
<reference evidence="11" key="2">
    <citation type="submission" date="2017-06" db="EMBL/GenBank/DDBJ databases">
        <title>WGS assembly of Brachypodium distachyon.</title>
        <authorList>
            <consortium name="The International Brachypodium Initiative"/>
            <person name="Lucas S."/>
            <person name="Harmon-Smith M."/>
            <person name="Lail K."/>
            <person name="Tice H."/>
            <person name="Grimwood J."/>
            <person name="Bruce D."/>
            <person name="Barry K."/>
            <person name="Shu S."/>
            <person name="Lindquist E."/>
            <person name="Wang M."/>
            <person name="Pitluck S."/>
            <person name="Vogel J.P."/>
            <person name="Garvin D.F."/>
            <person name="Mockler T.C."/>
            <person name="Schmutz J."/>
            <person name="Rokhsar D."/>
            <person name="Bevan M.W."/>
        </authorList>
    </citation>
    <scope>NUCLEOTIDE SEQUENCE</scope>
    <source>
        <strain evidence="11">Bd21</strain>
    </source>
</reference>
<dbReference type="SUPFAM" id="SSF54171">
    <property type="entry name" value="DNA-binding domain"/>
    <property type="match status" value="1"/>
</dbReference>
<evidence type="ECO:0000256" key="2">
    <source>
        <dbReference type="ARBA" id="ARBA00023015"/>
    </source>
</evidence>
<keyword evidence="7" id="KW-0539">Nucleus</keyword>
<dbReference type="OrthoDB" id="778167at2759"/>
<evidence type="ECO:0000256" key="4">
    <source>
        <dbReference type="ARBA" id="ARBA00023125"/>
    </source>
</evidence>
<feature type="compositionally biased region" description="Low complexity" evidence="9">
    <location>
        <begin position="12"/>
        <end position="27"/>
    </location>
</feature>
<dbReference type="GO" id="GO:0003700">
    <property type="term" value="F:DNA-binding transcription factor activity"/>
    <property type="evidence" value="ECO:0007669"/>
    <property type="project" value="InterPro"/>
</dbReference>
<dbReference type="InterPro" id="IPR016177">
    <property type="entry name" value="DNA-bd_dom_sf"/>
</dbReference>
<dbReference type="PROSITE" id="PS51032">
    <property type="entry name" value="AP2_ERF"/>
    <property type="match status" value="1"/>
</dbReference>
<sequence length="256" mass="27522">MDGSCQWMSFTSSSSSSSSSHNGQAGAPWPPPPPKRPAGRTKFKETRHPVYHGVRRRGRAGRWVCEVRVPGTGSCNKKRGQRLWLGTYFSAECAARAHDAAMLMLRAAPGARVLNFPDSEWLLDVPIMALPAAADLSCVRRASVAAVADFQRREPAANGAAAVLDLDEAAVSWATTSSQLARANNNGGMLMFDFEVPVAAMGSDGMFELEDICGETDLDMYYTELAGGLLMEPPPDAGACWESRDAGADADLWSCY</sequence>
<evidence type="ECO:0000313" key="11">
    <source>
        <dbReference type="EMBL" id="KQK23929.1"/>
    </source>
</evidence>
<dbReference type="CDD" id="cd00018">
    <property type="entry name" value="AP2"/>
    <property type="match status" value="1"/>
</dbReference>
<dbReference type="OMA" id="CAARAHD"/>
<evidence type="ECO:0000256" key="8">
    <source>
        <dbReference type="ARBA" id="ARBA00024343"/>
    </source>
</evidence>
<dbReference type="GeneID" id="100841302"/>
<dbReference type="AlphaFoldDB" id="I1HAE1"/>
<feature type="domain" description="AP2/ERF" evidence="10">
    <location>
        <begin position="50"/>
        <end position="117"/>
    </location>
</feature>
<dbReference type="eggNOG" id="ENOG502SNA4">
    <property type="taxonomic scope" value="Eukaryota"/>
</dbReference>
<keyword evidence="5" id="KW-0010">Activator</keyword>
<comment type="similarity">
    <text evidence="8">Belongs to the AP2/ERF transcription factor family. ERF subfamily.</text>
</comment>
<feature type="compositionally biased region" description="Polar residues" evidence="9">
    <location>
        <begin position="1"/>
        <end position="11"/>
    </location>
</feature>
<evidence type="ECO:0000256" key="3">
    <source>
        <dbReference type="ARBA" id="ARBA00023016"/>
    </source>
</evidence>
<evidence type="ECO:0000256" key="9">
    <source>
        <dbReference type="SAM" id="MobiDB-lite"/>
    </source>
</evidence>
<evidence type="ECO:0000256" key="6">
    <source>
        <dbReference type="ARBA" id="ARBA00023163"/>
    </source>
</evidence>
<reference evidence="12" key="3">
    <citation type="submission" date="2018-08" db="UniProtKB">
        <authorList>
            <consortium name="EnsemblPlants"/>
        </authorList>
    </citation>
    <scope>IDENTIFICATION</scope>
    <source>
        <strain evidence="12">cv. Bd21</strain>
    </source>
</reference>
<evidence type="ECO:0000259" key="10">
    <source>
        <dbReference type="PROSITE" id="PS51032"/>
    </source>
</evidence>
<organism evidence="12">
    <name type="scientific">Brachypodium distachyon</name>
    <name type="common">Purple false brome</name>
    <name type="synonym">Trachynia distachya</name>
    <dbReference type="NCBI Taxonomy" id="15368"/>
    <lineage>
        <taxon>Eukaryota</taxon>
        <taxon>Viridiplantae</taxon>
        <taxon>Streptophyta</taxon>
        <taxon>Embryophyta</taxon>
        <taxon>Tracheophyta</taxon>
        <taxon>Spermatophyta</taxon>
        <taxon>Magnoliopsida</taxon>
        <taxon>Liliopsida</taxon>
        <taxon>Poales</taxon>
        <taxon>Poaceae</taxon>
        <taxon>BOP clade</taxon>
        <taxon>Pooideae</taxon>
        <taxon>Stipodae</taxon>
        <taxon>Brachypodieae</taxon>
        <taxon>Brachypodium</taxon>
    </lineage>
</organism>
<feature type="region of interest" description="Disordered" evidence="9">
    <location>
        <begin position="1"/>
        <end position="46"/>
    </location>
</feature>
<keyword evidence="4" id="KW-0238">DNA-binding</keyword>
<gene>
    <name evidence="12" type="primary">LOC100841302</name>
    <name evidence="11" type="ORF">BRADI_1g77120v3</name>
</gene>
<evidence type="ECO:0000256" key="1">
    <source>
        <dbReference type="ARBA" id="ARBA00004123"/>
    </source>
</evidence>
<comment type="subcellular location">
    <subcellularLocation>
        <location evidence="1">Nucleus</location>
    </subcellularLocation>
</comment>
<dbReference type="SMART" id="SM00380">
    <property type="entry name" value="AP2"/>
    <property type="match status" value="1"/>
</dbReference>
<evidence type="ECO:0000313" key="12">
    <source>
        <dbReference type="EnsemblPlants" id="KQK23929"/>
    </source>
</evidence>
<proteinExistence type="inferred from homology"/>
<dbReference type="EnsemblPlants" id="KQK23929">
    <property type="protein sequence ID" value="KQK23929"/>
    <property type="gene ID" value="BRADI_1g77120v3"/>
</dbReference>
<dbReference type="HOGENOM" id="CLU_063331_1_0_1"/>
<dbReference type="Pfam" id="PF00847">
    <property type="entry name" value="AP2"/>
    <property type="match status" value="1"/>
</dbReference>
<dbReference type="Gene3D" id="3.30.730.10">
    <property type="entry name" value="AP2/ERF domain"/>
    <property type="match status" value="1"/>
</dbReference>
<keyword evidence="13" id="KW-1185">Reference proteome</keyword>
<dbReference type="RefSeq" id="XP_003562170.1">
    <property type="nucleotide sequence ID" value="XM_003562122.4"/>
</dbReference>
<accession>I1HAE1</accession>
<dbReference type="InterPro" id="IPR001471">
    <property type="entry name" value="AP2/ERF_dom"/>
</dbReference>
<dbReference type="PANTHER" id="PTHR31839:SF51">
    <property type="entry name" value="AP2_ERF DOMAIN-CONTAINING PROTEIN"/>
    <property type="match status" value="1"/>
</dbReference>
<dbReference type="GO" id="GO:0005634">
    <property type="term" value="C:nucleus"/>
    <property type="evidence" value="ECO:0007669"/>
    <property type="project" value="UniProtKB-SubCell"/>
</dbReference>